<evidence type="ECO:0000313" key="8">
    <source>
        <dbReference type="Proteomes" id="UP000037392"/>
    </source>
</evidence>
<keyword evidence="2" id="KW-0378">Hydrolase</keyword>
<evidence type="ECO:0000259" key="6">
    <source>
        <dbReference type="SMART" id="SM00833"/>
    </source>
</evidence>
<protein>
    <recommendedName>
        <fullName evidence="6">CobW C-terminal domain-containing protein</fullName>
    </recommendedName>
</protein>
<dbReference type="SUPFAM" id="SSF52540">
    <property type="entry name" value="P-loop containing nucleoside triphosphate hydrolases"/>
    <property type="match status" value="1"/>
</dbReference>
<feature type="domain" description="CobW C-terminal" evidence="6">
    <location>
        <begin position="237"/>
        <end position="330"/>
    </location>
</feature>
<proteinExistence type="inferred from homology"/>
<dbReference type="InterPro" id="IPR027417">
    <property type="entry name" value="P-loop_NTPase"/>
</dbReference>
<dbReference type="PANTHER" id="PTHR13748">
    <property type="entry name" value="COBW-RELATED"/>
    <property type="match status" value="1"/>
</dbReference>
<name>A0A0J9C5R9_9FIRM</name>
<keyword evidence="1" id="KW-0547">Nucleotide-binding</keyword>
<evidence type="ECO:0000256" key="4">
    <source>
        <dbReference type="ARBA" id="ARBA00034320"/>
    </source>
</evidence>
<dbReference type="GO" id="GO:0000166">
    <property type="term" value="F:nucleotide binding"/>
    <property type="evidence" value="ECO:0007669"/>
    <property type="project" value="UniProtKB-KW"/>
</dbReference>
<organism evidence="7 8">
    <name type="scientific">[Clostridium] citroniae WAL-19142</name>
    <dbReference type="NCBI Taxonomy" id="742734"/>
    <lineage>
        <taxon>Bacteria</taxon>
        <taxon>Bacillati</taxon>
        <taxon>Bacillota</taxon>
        <taxon>Clostridia</taxon>
        <taxon>Lachnospirales</taxon>
        <taxon>Lachnospiraceae</taxon>
        <taxon>Enterocloster</taxon>
    </lineage>
</organism>
<dbReference type="PATRIC" id="fig|742734.4.peg.2721"/>
<dbReference type="Gene3D" id="3.40.50.300">
    <property type="entry name" value="P-loop containing nucleotide triphosphate hydrolases"/>
    <property type="match status" value="1"/>
</dbReference>
<dbReference type="CDD" id="cd03112">
    <property type="entry name" value="CobW-like"/>
    <property type="match status" value="1"/>
</dbReference>
<keyword evidence="3" id="KW-0143">Chaperone</keyword>
<dbReference type="SMART" id="SM00833">
    <property type="entry name" value="CobW_C"/>
    <property type="match status" value="1"/>
</dbReference>
<comment type="catalytic activity">
    <reaction evidence="5">
        <text>GTP + H2O = GDP + phosphate + H(+)</text>
        <dbReference type="Rhea" id="RHEA:19669"/>
        <dbReference type="ChEBI" id="CHEBI:15377"/>
        <dbReference type="ChEBI" id="CHEBI:15378"/>
        <dbReference type="ChEBI" id="CHEBI:37565"/>
        <dbReference type="ChEBI" id="CHEBI:43474"/>
        <dbReference type="ChEBI" id="CHEBI:58189"/>
    </reaction>
    <physiologicalReaction direction="left-to-right" evidence="5">
        <dbReference type="Rhea" id="RHEA:19670"/>
    </physiologicalReaction>
</comment>
<evidence type="ECO:0000256" key="5">
    <source>
        <dbReference type="ARBA" id="ARBA00049117"/>
    </source>
</evidence>
<dbReference type="SUPFAM" id="SSF90002">
    <property type="entry name" value="Hypothetical protein YjiA, C-terminal domain"/>
    <property type="match status" value="1"/>
</dbReference>
<dbReference type="InterPro" id="IPR051316">
    <property type="entry name" value="Zinc-reg_GTPase_activator"/>
</dbReference>
<gene>
    <name evidence="7" type="ORF">HMPREF9470_02539</name>
</gene>
<comment type="caution">
    <text evidence="7">The sequence shown here is derived from an EMBL/GenBank/DDBJ whole genome shotgun (WGS) entry which is preliminary data.</text>
</comment>
<evidence type="ECO:0000256" key="1">
    <source>
        <dbReference type="ARBA" id="ARBA00022741"/>
    </source>
</evidence>
<dbReference type="AlphaFoldDB" id="A0A0J9C5R9"/>
<dbReference type="InterPro" id="IPR003495">
    <property type="entry name" value="CobW/HypB/UreG_nucleotide-bd"/>
</dbReference>
<dbReference type="Gene3D" id="3.30.1220.10">
    <property type="entry name" value="CobW-like, C-terminal domain"/>
    <property type="match status" value="1"/>
</dbReference>
<dbReference type="Proteomes" id="UP000037392">
    <property type="component" value="Unassembled WGS sequence"/>
</dbReference>
<dbReference type="RefSeq" id="WP_197092180.1">
    <property type="nucleotide sequence ID" value="NZ_KQ235878.1"/>
</dbReference>
<dbReference type="EMBL" id="ADLK01000020">
    <property type="protein sequence ID" value="KMW19799.1"/>
    <property type="molecule type" value="Genomic_DNA"/>
</dbReference>
<dbReference type="InterPro" id="IPR011629">
    <property type="entry name" value="CobW-like_C"/>
</dbReference>
<dbReference type="InterPro" id="IPR036627">
    <property type="entry name" value="CobW-likC_sf"/>
</dbReference>
<sequence length="350" mass="39481">MKQVMIGDNRHPITIVTGFLGSGKTTLLSNVLKYEKFADTAVIINEYGQAGLDHRLIRRIEEKTRLLSGGCICCNMRDDLVKELKEILNESERGEIKLDRVVIETTGLADPAPILFSILMDPLLTNRYYVDCVVCCLDAANGELHLRNNPESIKQIVTADTVIITKTDIVEKEHVIRMRERLRELNPAALIVEAANGIIAPEVVLSNSISRMDVHLTKLERIKKDCCEMPAEHDSGVRSMCIRFYEPLDWTAFGLWMSMLLYVHGEKMMRIKGMVDVGAHGPIVINGVQHIIHPPRHLDSWSDEERDSQIVFIMKDLEPEQILRSLVAFQNILGSAPEISEINLDPYSKG</sequence>
<dbReference type="Pfam" id="PF02492">
    <property type="entry name" value="cobW"/>
    <property type="match status" value="1"/>
</dbReference>
<dbReference type="PANTHER" id="PTHR13748:SF62">
    <property type="entry name" value="COBW DOMAIN-CONTAINING PROTEIN"/>
    <property type="match status" value="1"/>
</dbReference>
<evidence type="ECO:0000256" key="2">
    <source>
        <dbReference type="ARBA" id="ARBA00022801"/>
    </source>
</evidence>
<evidence type="ECO:0000313" key="7">
    <source>
        <dbReference type="EMBL" id="KMW19799.1"/>
    </source>
</evidence>
<dbReference type="GO" id="GO:0005737">
    <property type="term" value="C:cytoplasm"/>
    <property type="evidence" value="ECO:0007669"/>
    <property type="project" value="TreeGrafter"/>
</dbReference>
<dbReference type="Pfam" id="PF07683">
    <property type="entry name" value="CobW_C"/>
    <property type="match status" value="1"/>
</dbReference>
<dbReference type="GeneID" id="93164195"/>
<comment type="similarity">
    <text evidence="4">Belongs to the SIMIBI class G3E GTPase family. ZNG1 subfamily.</text>
</comment>
<reference evidence="7 8" key="1">
    <citation type="submission" date="2011-04" db="EMBL/GenBank/DDBJ databases">
        <title>The Genome Sequence of Clostridium citroniae WAL-19142.</title>
        <authorList>
            <consortium name="The Broad Institute Genome Sequencing Platform"/>
            <person name="Earl A."/>
            <person name="Ward D."/>
            <person name="Feldgarden M."/>
            <person name="Gevers D."/>
            <person name="Warren Y.A."/>
            <person name="Tyrrell K.L."/>
            <person name="Citron D.M."/>
            <person name="Goldstein E.J."/>
            <person name="Daigneault M."/>
            <person name="Allen-Vercoe E."/>
            <person name="Young S.K."/>
            <person name="Zeng Q."/>
            <person name="Gargeya S."/>
            <person name="Fitzgerald M."/>
            <person name="Haas B."/>
            <person name="Abouelleil A."/>
            <person name="Alvarado L."/>
            <person name="Arachchi H.M."/>
            <person name="Berlin A."/>
            <person name="Brown A."/>
            <person name="Chapman S.B."/>
            <person name="Chen Z."/>
            <person name="Dunbar C."/>
            <person name="Freedman E."/>
            <person name="Gearin G."/>
            <person name="Gellesch M."/>
            <person name="Goldberg J."/>
            <person name="Griggs A."/>
            <person name="Gujja S."/>
            <person name="Heilman E.R."/>
            <person name="Heiman D."/>
            <person name="Howarth C."/>
            <person name="Larson L."/>
            <person name="Lui A."/>
            <person name="MacDonald P.J."/>
            <person name="Mehta T."/>
            <person name="Montmayeur A."/>
            <person name="Murphy C."/>
            <person name="Neiman D."/>
            <person name="Pearson M."/>
            <person name="Priest M."/>
            <person name="Roberts A."/>
            <person name="Saif S."/>
            <person name="Shea T."/>
            <person name="Shenoy N."/>
            <person name="Sisk P."/>
            <person name="Stolte C."/>
            <person name="Sykes S."/>
            <person name="White J."/>
            <person name="Yandava C."/>
            <person name="Wortman J."/>
            <person name="Nusbaum C."/>
            <person name="Birren B."/>
        </authorList>
    </citation>
    <scope>NUCLEOTIDE SEQUENCE [LARGE SCALE GENOMIC DNA]</scope>
    <source>
        <strain evidence="7 8">WAL-19142</strain>
    </source>
</reference>
<evidence type="ECO:0000256" key="3">
    <source>
        <dbReference type="ARBA" id="ARBA00023186"/>
    </source>
</evidence>
<dbReference type="GO" id="GO:0016787">
    <property type="term" value="F:hydrolase activity"/>
    <property type="evidence" value="ECO:0007669"/>
    <property type="project" value="UniProtKB-KW"/>
</dbReference>
<accession>A0A0J9C5R9</accession>